<dbReference type="Gene3D" id="3.40.50.300">
    <property type="entry name" value="P-loop containing nucleotide triphosphate hydrolases"/>
    <property type="match status" value="2"/>
</dbReference>
<keyword evidence="1" id="KW-0677">Repeat</keyword>
<gene>
    <name evidence="6" type="ORF">KP79_PYT24103</name>
</gene>
<dbReference type="InterPro" id="IPR032171">
    <property type="entry name" value="COR-A"/>
</dbReference>
<keyword evidence="7" id="KW-1185">Reference proteome</keyword>
<feature type="transmembrane region" description="Helical" evidence="4">
    <location>
        <begin position="462"/>
        <end position="478"/>
    </location>
</feature>
<dbReference type="Pfam" id="PF16095">
    <property type="entry name" value="COR-A"/>
    <property type="match status" value="1"/>
</dbReference>
<evidence type="ECO:0000256" key="4">
    <source>
        <dbReference type="SAM" id="Phobius"/>
    </source>
</evidence>
<accession>A0A210Q668</accession>
<dbReference type="Gene3D" id="1.10.10.10">
    <property type="entry name" value="Winged helix-like DNA-binding domain superfamily/Winged helix DNA-binding domain"/>
    <property type="match status" value="1"/>
</dbReference>
<dbReference type="OrthoDB" id="6085439at2759"/>
<name>A0A210Q668_MIZYE</name>
<dbReference type="InterPro" id="IPR036770">
    <property type="entry name" value="Ankyrin_rpt-contain_sf"/>
</dbReference>
<evidence type="ECO:0000313" key="6">
    <source>
        <dbReference type="EMBL" id="OWF44233.1"/>
    </source>
</evidence>
<dbReference type="PANTHER" id="PTHR24198:SF165">
    <property type="entry name" value="ANKYRIN REPEAT-CONTAINING PROTEIN-RELATED"/>
    <property type="match status" value="1"/>
</dbReference>
<comment type="caution">
    <text evidence="6">The sequence shown here is derived from an EMBL/GenBank/DDBJ whole genome shotgun (WGS) entry which is preliminary data.</text>
</comment>
<dbReference type="AlphaFoldDB" id="A0A210Q668"/>
<dbReference type="InterPro" id="IPR002110">
    <property type="entry name" value="Ankyrin_rpt"/>
</dbReference>
<evidence type="ECO:0000256" key="3">
    <source>
        <dbReference type="SAM" id="MobiDB-lite"/>
    </source>
</evidence>
<keyword evidence="4" id="KW-0472">Membrane</keyword>
<dbReference type="InterPro" id="IPR036388">
    <property type="entry name" value="WH-like_DNA-bd_sf"/>
</dbReference>
<sequence length="1160" mass="133980">MPVTNIQRYDWINYEKERYPVIWSAYNGDLDGLRQHLKQVKDVTEVKDTTSDTSILGWAVVGDQVTIIKYLINRYPQLLTLTNKYGASPLFLCSVSGNVDMFKLFVKEGLSPYRRIVHLDTVLMLTAARGHLNLTRYIVETYPDMVRKISNTNMDVFLYSCYSGSVDIFDYMLQQKLDPTVLDIDDINCLMIAAWCGHEILLRYILENARRFNINIHATDVDGHSPVFYSMMGNHPDITDILKRYGMKPPNAFRILISVPKRLFRKWRRESGKEVGPQKVFDDYLRLFSGPKEKYRHIRVVFVGPENVGKTTLCLRLQGRHVDIRLRRPTLGAELFLQLYEIGWDSKRWTHLDTDRPEVVIHKRLGEILRNTSVVEDNTGNNDAETQALPSTADTGPITAESKHEIKELPSTADTSSITYRSEKEKQPKPAPFVPRRTGLMIVVIAIIAVLMSMFNVTTGSSVLPTISTLWLSLVQIFNRLQECIWQHQVVNDSVSNYVMLPFVVLCAILLAVGVRRITERIFKGNQQRHNINREMAEITREDESDEVYHQSRQQDEGVAFLSMWDMGGDLGFQATNSLFVSAHGVYIVTFRAIDYFTDDIQMVRLKNWVRNIGAYSSRVYNPSKQYPHHPPIILVGTHMDQVNSKFKNESPEENKTKLEDMWKDICSITELTNVKKAEGFVFLRFCTVNNSIDDDPAFEKIRKHILEAAAYQDQWERELPATWLALEREILIKRKWKHVLTFQEIQDMDVQCESSIGEEEEIKMFLEYLHSTRSVLYFRKYGKVIINPQWVMNAFREILTDKKFPPTDDVLLGADYFKYTENAILTVNLAKKLWQSKEDNSYIQHVDILFTFLEEFGLLLKACLGQDKEGKPLYDDDYTVPSKLEKAPQDMNPISNLLEGKVRSRTLCFVFEDVFTPQELFDRIYAGIIKTFRPAEETSGNLRIYKGLGCFKIDDLCNMVVRMHWEQSVIAVTLFTTSEPKIPDDTGTKVRQKLETIIRHTLKVSRQEHMEYRYKLHCRFYLKPSDNLREEDGIVRTTQGLPCQGEGCSGKHYLTKQDWHKWFPVPSETKNIESCITTRSYANELLTDKGLQESAKQLGANWECVMTQLRVSSSQLERIKLVSEKSSNRRKSSSKSGSWEQAAMRVYLHISSTTGQIGI</sequence>
<protein>
    <submittedName>
        <fullName evidence="6">Serine/threonine-protein kinase roco5</fullName>
    </submittedName>
</protein>
<keyword evidence="6" id="KW-0808">Transferase</keyword>
<feature type="compositionally biased region" description="Polar residues" evidence="3">
    <location>
        <begin position="376"/>
        <end position="394"/>
    </location>
</feature>
<dbReference type="GO" id="GO:0016301">
    <property type="term" value="F:kinase activity"/>
    <property type="evidence" value="ECO:0007669"/>
    <property type="project" value="UniProtKB-KW"/>
</dbReference>
<dbReference type="Proteomes" id="UP000242188">
    <property type="component" value="Unassembled WGS sequence"/>
</dbReference>
<keyword evidence="4" id="KW-1133">Transmembrane helix</keyword>
<reference evidence="6 7" key="1">
    <citation type="journal article" date="2017" name="Nat. Ecol. Evol.">
        <title>Scallop genome provides insights into evolution of bilaterian karyotype and development.</title>
        <authorList>
            <person name="Wang S."/>
            <person name="Zhang J."/>
            <person name="Jiao W."/>
            <person name="Li J."/>
            <person name="Xun X."/>
            <person name="Sun Y."/>
            <person name="Guo X."/>
            <person name="Huan P."/>
            <person name="Dong B."/>
            <person name="Zhang L."/>
            <person name="Hu X."/>
            <person name="Sun X."/>
            <person name="Wang J."/>
            <person name="Zhao C."/>
            <person name="Wang Y."/>
            <person name="Wang D."/>
            <person name="Huang X."/>
            <person name="Wang R."/>
            <person name="Lv J."/>
            <person name="Li Y."/>
            <person name="Zhang Z."/>
            <person name="Liu B."/>
            <person name="Lu W."/>
            <person name="Hui Y."/>
            <person name="Liang J."/>
            <person name="Zhou Z."/>
            <person name="Hou R."/>
            <person name="Li X."/>
            <person name="Liu Y."/>
            <person name="Li H."/>
            <person name="Ning X."/>
            <person name="Lin Y."/>
            <person name="Zhao L."/>
            <person name="Xing Q."/>
            <person name="Dou J."/>
            <person name="Li Y."/>
            <person name="Mao J."/>
            <person name="Guo H."/>
            <person name="Dou H."/>
            <person name="Li T."/>
            <person name="Mu C."/>
            <person name="Jiang W."/>
            <person name="Fu Q."/>
            <person name="Fu X."/>
            <person name="Miao Y."/>
            <person name="Liu J."/>
            <person name="Yu Q."/>
            <person name="Li R."/>
            <person name="Liao H."/>
            <person name="Li X."/>
            <person name="Kong Y."/>
            <person name="Jiang Z."/>
            <person name="Chourrout D."/>
            <person name="Li R."/>
            <person name="Bao Z."/>
        </authorList>
    </citation>
    <scope>NUCLEOTIDE SEQUENCE [LARGE SCALE GENOMIC DNA]</scope>
    <source>
        <strain evidence="6 7">PY_sf001</strain>
    </source>
</reference>
<proteinExistence type="predicted"/>
<evidence type="ECO:0000313" key="7">
    <source>
        <dbReference type="Proteomes" id="UP000242188"/>
    </source>
</evidence>
<dbReference type="PANTHER" id="PTHR24198">
    <property type="entry name" value="ANKYRIN REPEAT AND PROTEIN KINASE DOMAIN-CONTAINING PROTEIN"/>
    <property type="match status" value="1"/>
</dbReference>
<keyword evidence="2" id="KW-0040">ANK repeat</keyword>
<dbReference type="SMART" id="SM00248">
    <property type="entry name" value="ANK"/>
    <property type="match status" value="7"/>
</dbReference>
<evidence type="ECO:0000256" key="2">
    <source>
        <dbReference type="ARBA" id="ARBA00023043"/>
    </source>
</evidence>
<keyword evidence="6" id="KW-0418">Kinase</keyword>
<feature type="transmembrane region" description="Helical" evidence="4">
    <location>
        <begin position="498"/>
        <end position="519"/>
    </location>
</feature>
<evidence type="ECO:0000259" key="5">
    <source>
        <dbReference type="Pfam" id="PF16095"/>
    </source>
</evidence>
<dbReference type="SUPFAM" id="SSF52540">
    <property type="entry name" value="P-loop containing nucleoside triphosphate hydrolases"/>
    <property type="match status" value="1"/>
</dbReference>
<organism evidence="6 7">
    <name type="scientific">Mizuhopecten yessoensis</name>
    <name type="common">Japanese scallop</name>
    <name type="synonym">Patinopecten yessoensis</name>
    <dbReference type="NCBI Taxonomy" id="6573"/>
    <lineage>
        <taxon>Eukaryota</taxon>
        <taxon>Metazoa</taxon>
        <taxon>Spiralia</taxon>
        <taxon>Lophotrochozoa</taxon>
        <taxon>Mollusca</taxon>
        <taxon>Bivalvia</taxon>
        <taxon>Autobranchia</taxon>
        <taxon>Pteriomorphia</taxon>
        <taxon>Pectinida</taxon>
        <taxon>Pectinoidea</taxon>
        <taxon>Pectinidae</taxon>
        <taxon>Mizuhopecten</taxon>
    </lineage>
</organism>
<dbReference type="SUPFAM" id="SSF48403">
    <property type="entry name" value="Ankyrin repeat"/>
    <property type="match status" value="1"/>
</dbReference>
<dbReference type="EMBL" id="NEDP02004843">
    <property type="protein sequence ID" value="OWF44233.1"/>
    <property type="molecule type" value="Genomic_DNA"/>
</dbReference>
<feature type="region of interest" description="Disordered" evidence="3">
    <location>
        <begin position="376"/>
        <end position="432"/>
    </location>
</feature>
<dbReference type="InterPro" id="IPR027417">
    <property type="entry name" value="P-loop_NTPase"/>
</dbReference>
<dbReference type="STRING" id="6573.A0A210Q668"/>
<dbReference type="Gene3D" id="1.25.40.20">
    <property type="entry name" value="Ankyrin repeat-containing domain"/>
    <property type="match status" value="1"/>
</dbReference>
<feature type="domain" description="COR" evidence="5">
    <location>
        <begin position="721"/>
        <end position="862"/>
    </location>
</feature>
<keyword evidence="4" id="KW-0812">Transmembrane</keyword>
<evidence type="ECO:0000256" key="1">
    <source>
        <dbReference type="ARBA" id="ARBA00022737"/>
    </source>
</evidence>